<keyword evidence="2" id="KW-1185">Reference proteome</keyword>
<dbReference type="AlphaFoldDB" id="A0A5J9VSH0"/>
<dbReference type="InterPro" id="IPR036047">
    <property type="entry name" value="F-box-like_dom_sf"/>
</dbReference>
<dbReference type="Gramene" id="TVU38455">
    <property type="protein sequence ID" value="TVU38455"/>
    <property type="gene ID" value="EJB05_11826"/>
</dbReference>
<comment type="caution">
    <text evidence="1">The sequence shown here is derived from an EMBL/GenBank/DDBJ whole genome shotgun (WGS) entry which is preliminary data.</text>
</comment>
<dbReference type="PANTHER" id="PTHR31264:SF29">
    <property type="entry name" value="OS07G0554500 PROTEIN"/>
    <property type="match status" value="1"/>
</dbReference>
<dbReference type="SUPFAM" id="SSF81383">
    <property type="entry name" value="F-box domain"/>
    <property type="match status" value="1"/>
</dbReference>
<feature type="non-terminal residue" evidence="1">
    <location>
        <position position="1"/>
    </location>
</feature>
<dbReference type="PANTHER" id="PTHR31264">
    <property type="entry name" value="OS07G0554500 PROTEIN-RELATED"/>
    <property type="match status" value="1"/>
</dbReference>
<dbReference type="OrthoDB" id="687195at2759"/>
<accession>A0A5J9VSH0</accession>
<evidence type="ECO:0000313" key="2">
    <source>
        <dbReference type="Proteomes" id="UP000324897"/>
    </source>
</evidence>
<evidence type="ECO:0008006" key="3">
    <source>
        <dbReference type="Google" id="ProtNLM"/>
    </source>
</evidence>
<sequence>MATPAWEALLLGTLTDDLIAEILIQLPALADLGRACAACPAFHRVITGRSFLRRLHALHSPSLLGFHTFSGGFQPVESPHPSAPAARALAAAADFTFSFLPSLGSWMVRDARDGRFLLDCGEGRNGTFTTIAVCDPLFRRYILVPPIPRELTAAVRQPHLVNGLNGERRCDVFLAPYCDNEVAAAGSSESFKVIWMAQCRTELVAFVFASASREWRAIASPCWRYLNPAMPSETVRRSLHCRSYAFGSFYWLLSNFPRPSKMIRLDMGRMEFSPVNFQAGYRVAEFAIVELEESKLGMFASDYIEGSVLKLFRANMKNHGEGASKWELHGEVSPDPMYKYYMLGVDDGQLLLQRTPNAGIATEFGCFSLDFKTLRCRRIRGMLKSGYRPLPALYTGYLPSLSLPTV</sequence>
<gene>
    <name evidence="1" type="ORF">EJB05_11826</name>
</gene>
<dbReference type="Proteomes" id="UP000324897">
    <property type="component" value="Chromosome 4"/>
</dbReference>
<evidence type="ECO:0000313" key="1">
    <source>
        <dbReference type="EMBL" id="TVU38455.1"/>
    </source>
</evidence>
<name>A0A5J9VSH0_9POAL</name>
<reference evidence="1 2" key="1">
    <citation type="journal article" date="2019" name="Sci. Rep.">
        <title>A high-quality genome of Eragrostis curvula grass provides insights into Poaceae evolution and supports new strategies to enhance forage quality.</title>
        <authorList>
            <person name="Carballo J."/>
            <person name="Santos B.A.C.M."/>
            <person name="Zappacosta D."/>
            <person name="Garbus I."/>
            <person name="Selva J.P."/>
            <person name="Gallo C.A."/>
            <person name="Diaz A."/>
            <person name="Albertini E."/>
            <person name="Caccamo M."/>
            <person name="Echenique V."/>
        </authorList>
    </citation>
    <scope>NUCLEOTIDE SEQUENCE [LARGE SCALE GENOMIC DNA]</scope>
    <source>
        <strain evidence="2">cv. Victoria</strain>
        <tissue evidence="1">Leaf</tissue>
    </source>
</reference>
<organism evidence="1 2">
    <name type="scientific">Eragrostis curvula</name>
    <name type="common">weeping love grass</name>
    <dbReference type="NCBI Taxonomy" id="38414"/>
    <lineage>
        <taxon>Eukaryota</taxon>
        <taxon>Viridiplantae</taxon>
        <taxon>Streptophyta</taxon>
        <taxon>Embryophyta</taxon>
        <taxon>Tracheophyta</taxon>
        <taxon>Spermatophyta</taxon>
        <taxon>Magnoliopsida</taxon>
        <taxon>Liliopsida</taxon>
        <taxon>Poales</taxon>
        <taxon>Poaceae</taxon>
        <taxon>PACMAD clade</taxon>
        <taxon>Chloridoideae</taxon>
        <taxon>Eragrostideae</taxon>
        <taxon>Eragrostidinae</taxon>
        <taxon>Eragrostis</taxon>
    </lineage>
</organism>
<proteinExistence type="predicted"/>
<dbReference type="EMBL" id="RWGY01000007">
    <property type="protein sequence ID" value="TVU38455.1"/>
    <property type="molecule type" value="Genomic_DNA"/>
</dbReference>
<protein>
    <recommendedName>
        <fullName evidence="3">F-box domain-containing protein</fullName>
    </recommendedName>
</protein>